<dbReference type="EMBL" id="GL883009">
    <property type="protein sequence ID" value="EGG22659.1"/>
    <property type="molecule type" value="Genomic_DNA"/>
</dbReference>
<evidence type="ECO:0000313" key="1">
    <source>
        <dbReference type="EMBL" id="EGG22659.1"/>
    </source>
</evidence>
<keyword evidence="2" id="KW-1185">Reference proteome</keyword>
<gene>
    <name evidence="1" type="ORF">DFA_04789</name>
</gene>
<dbReference type="RefSeq" id="XP_004360510.1">
    <property type="nucleotide sequence ID" value="XM_004360453.1"/>
</dbReference>
<dbReference type="GeneID" id="14874420"/>
<dbReference type="AlphaFoldDB" id="F4PNY0"/>
<dbReference type="Proteomes" id="UP000007797">
    <property type="component" value="Unassembled WGS sequence"/>
</dbReference>
<proteinExistence type="predicted"/>
<name>F4PNY0_CACFS</name>
<dbReference type="KEGG" id="dfa:DFA_04789"/>
<accession>F4PNY0</accession>
<sequence length="709" mass="81998">MTTSIIWRVFHHKYLFYAIIKVLSDEREAYRTALTSWNDIHAEKIIQRGDLGILIERMKRGDTKTGFAFPSNVIDVVDSPSVDILNYVVQENKRIFNENKSKPSQHVFSPFGQTKSNGWFAFTPQSKSNEVLDRVVQLFGEYSSPCTPTIKLCIDSVLRQFTRDSRKGGRHYDRDHQDRVLTWINRQYPREVEQHKMAHSGYMVKFVCVYRTANLDLINNYVKKETETYLPSYFIETTQHLPTASRLLLELNGSTISTTTYQKYKKQLIGWFSWLKDQENEERLDRLALDLCQVEFGTVTSLERFEEIIGSVLGLGVEGGIDIEQSTIINLIVSKHMFSERVVGSRHICTRYVCSPGYLPIHVIIRIGTLEQVKFAVSQPIAKSSNYPLATFSAIIGRQKGDPQTSIDIYNLLADNGFLPKSHLPFELKFPYSKRYFRIHTEAMFLHVMRTFSKTEHWDVFMDRDFSLMTTSIIEYLTTNKFITYISNRLICGLSKCNNLLGLRLLFSKFPKQEKIFLRLSNPYSTRFIVEMCSRFNVIVIGGQGARVIGRRGSLKLYQLLFPKINLYLDYAVLPHAVSNNRMELVQYLVDNRPYLRNSVHVFQNIEYTSPKTYIQLNEIVGSHLCDLNILLATGRTDILCAILSKNIITIDSFSKCTQRQLIIKEPYRPSIHLPLLQQLEEKFNIVTLLGINANMTTNLFQYPTLINE</sequence>
<organism evidence="1 2">
    <name type="scientific">Cavenderia fasciculata</name>
    <name type="common">Slime mold</name>
    <name type="synonym">Dictyostelium fasciculatum</name>
    <dbReference type="NCBI Taxonomy" id="261658"/>
    <lineage>
        <taxon>Eukaryota</taxon>
        <taxon>Amoebozoa</taxon>
        <taxon>Evosea</taxon>
        <taxon>Eumycetozoa</taxon>
        <taxon>Dictyostelia</taxon>
        <taxon>Acytosteliales</taxon>
        <taxon>Cavenderiaceae</taxon>
        <taxon>Cavenderia</taxon>
    </lineage>
</organism>
<evidence type="ECO:0000313" key="2">
    <source>
        <dbReference type="Proteomes" id="UP000007797"/>
    </source>
</evidence>
<reference evidence="2" key="1">
    <citation type="journal article" date="2011" name="Genome Res.">
        <title>Phylogeny-wide analysis of social amoeba genomes highlights ancient origins for complex intercellular communication.</title>
        <authorList>
            <person name="Heidel A.J."/>
            <person name="Lawal H.M."/>
            <person name="Felder M."/>
            <person name="Schilde C."/>
            <person name="Helps N.R."/>
            <person name="Tunggal B."/>
            <person name="Rivero F."/>
            <person name="John U."/>
            <person name="Schleicher M."/>
            <person name="Eichinger L."/>
            <person name="Platzer M."/>
            <person name="Noegel A.A."/>
            <person name="Schaap P."/>
            <person name="Gloeckner G."/>
        </authorList>
    </citation>
    <scope>NUCLEOTIDE SEQUENCE [LARGE SCALE GENOMIC DNA]</scope>
    <source>
        <strain evidence="2">SH3</strain>
    </source>
</reference>
<protein>
    <submittedName>
        <fullName evidence="1">Uncharacterized protein</fullName>
    </submittedName>
</protein>